<comment type="caution">
    <text evidence="1">The sequence shown here is derived from an EMBL/GenBank/DDBJ whole genome shotgun (WGS) entry which is preliminary data.</text>
</comment>
<gene>
    <name evidence="1" type="ORF">BET03_03775</name>
</gene>
<dbReference type="AlphaFoldDB" id="A0A419T1B3"/>
<accession>A0A419T1B3</accession>
<protein>
    <submittedName>
        <fullName evidence="1">Uncharacterized protein</fullName>
    </submittedName>
</protein>
<dbReference type="RefSeq" id="WP_147417152.1">
    <property type="nucleotide sequence ID" value="NZ_MCIB01000023.1"/>
</dbReference>
<proteinExistence type="predicted"/>
<dbReference type="EMBL" id="MCIB01000023">
    <property type="protein sequence ID" value="RKD31257.1"/>
    <property type="molecule type" value="Genomic_DNA"/>
</dbReference>
<reference evidence="1 2" key="1">
    <citation type="submission" date="2016-08" db="EMBL/GenBank/DDBJ databases">
        <title>Novel Firmicutes and Novel Genomes.</title>
        <authorList>
            <person name="Poppleton D.I."/>
            <person name="Gribaldo S."/>
        </authorList>
    </citation>
    <scope>NUCLEOTIDE SEQUENCE [LARGE SCALE GENOMIC DNA]</scope>
    <source>
        <strain evidence="1 2">CTT3</strain>
    </source>
</reference>
<organism evidence="1 2">
    <name type="scientific">Thermohalobacter berrensis</name>
    <dbReference type="NCBI Taxonomy" id="99594"/>
    <lineage>
        <taxon>Bacteria</taxon>
        <taxon>Bacillati</taxon>
        <taxon>Bacillota</taxon>
        <taxon>Tissierellia</taxon>
        <taxon>Tissierellales</taxon>
        <taxon>Thermohalobacteraceae</taxon>
        <taxon>Thermohalobacter</taxon>
    </lineage>
</organism>
<sequence>MEKIEKDKDILSMALVNDKIIISFFNDLNNFSNIYYYDLDKNEKINLTNNDNEHLYYTLFRKSIKNECIFRVINKNEIKYLVIEFYHQ</sequence>
<keyword evidence="2" id="KW-1185">Reference proteome</keyword>
<evidence type="ECO:0000313" key="2">
    <source>
        <dbReference type="Proteomes" id="UP000284177"/>
    </source>
</evidence>
<dbReference type="Proteomes" id="UP000284177">
    <property type="component" value="Unassembled WGS sequence"/>
</dbReference>
<name>A0A419T1B3_9FIRM</name>
<evidence type="ECO:0000313" key="1">
    <source>
        <dbReference type="EMBL" id="RKD31257.1"/>
    </source>
</evidence>